<reference evidence="1" key="1">
    <citation type="journal article" date="2015" name="Nature">
        <title>Complex archaea that bridge the gap between prokaryotes and eukaryotes.</title>
        <authorList>
            <person name="Spang A."/>
            <person name="Saw J.H."/>
            <person name="Jorgensen S.L."/>
            <person name="Zaremba-Niedzwiedzka K."/>
            <person name="Martijn J."/>
            <person name="Lind A.E."/>
            <person name="van Eijk R."/>
            <person name="Schleper C."/>
            <person name="Guy L."/>
            <person name="Ettema T.J."/>
        </authorList>
    </citation>
    <scope>NUCLEOTIDE SEQUENCE</scope>
</reference>
<name>A0A0F8YGT6_9ZZZZ</name>
<proteinExistence type="predicted"/>
<comment type="caution">
    <text evidence="1">The sequence shown here is derived from an EMBL/GenBank/DDBJ whole genome shotgun (WGS) entry which is preliminary data.</text>
</comment>
<accession>A0A0F8YGT6</accession>
<dbReference type="EMBL" id="LAZR01066541">
    <property type="protein sequence ID" value="KKK53369.1"/>
    <property type="molecule type" value="Genomic_DNA"/>
</dbReference>
<feature type="non-terminal residue" evidence="1">
    <location>
        <position position="46"/>
    </location>
</feature>
<protein>
    <submittedName>
        <fullName evidence="1">Uncharacterized protein</fullName>
    </submittedName>
</protein>
<gene>
    <name evidence="1" type="ORF">LCGC14_3095460</name>
</gene>
<organism evidence="1">
    <name type="scientific">marine sediment metagenome</name>
    <dbReference type="NCBI Taxonomy" id="412755"/>
    <lineage>
        <taxon>unclassified sequences</taxon>
        <taxon>metagenomes</taxon>
        <taxon>ecological metagenomes</taxon>
    </lineage>
</organism>
<dbReference type="AlphaFoldDB" id="A0A0F8YGT6"/>
<sequence length="46" mass="5214">MALDFILSPVPWDTIFEDIVDEIPAGQFYLQSAEMAPRSVLPTEFI</sequence>
<evidence type="ECO:0000313" key="1">
    <source>
        <dbReference type="EMBL" id="KKK53369.1"/>
    </source>
</evidence>